<evidence type="ECO:0000313" key="2">
    <source>
        <dbReference type="Proteomes" id="UP000515806"/>
    </source>
</evidence>
<gene>
    <name evidence="1" type="ORF">H9L23_18650</name>
</gene>
<name>A0A7G9QCP7_9SPHI</name>
<dbReference type="AlphaFoldDB" id="A0A7G9QCP7"/>
<dbReference type="KEGG" id="proe:H9L23_18650"/>
<dbReference type="Proteomes" id="UP000515806">
    <property type="component" value="Chromosome"/>
</dbReference>
<accession>A0A7G9QCP7</accession>
<organism evidence="1 2">
    <name type="scientific">Pedobacter roseus</name>
    <dbReference type="NCBI Taxonomy" id="336820"/>
    <lineage>
        <taxon>Bacteria</taxon>
        <taxon>Pseudomonadati</taxon>
        <taxon>Bacteroidota</taxon>
        <taxon>Sphingobacteriia</taxon>
        <taxon>Sphingobacteriales</taxon>
        <taxon>Sphingobacteriaceae</taxon>
        <taxon>Pedobacter</taxon>
    </lineage>
</organism>
<protein>
    <submittedName>
        <fullName evidence="1">Uncharacterized protein</fullName>
    </submittedName>
</protein>
<sequence length="105" mass="12481">MSQTENYLQRAWSDAMDNVNIEDIKVAIEELKEMDDEHGAIWVSVIKNDENVIEVEKDLTTYIHFEAQETISRKLNSWEEVIELYKLLLDEKFDDIISLFKEEQK</sequence>
<dbReference type="EMBL" id="CP060723">
    <property type="protein sequence ID" value="QNN41122.1"/>
    <property type="molecule type" value="Genomic_DNA"/>
</dbReference>
<reference evidence="1 2" key="1">
    <citation type="submission" date="2020-08" db="EMBL/GenBank/DDBJ databases">
        <title>Genome sequence of Pedobacter roseus KACC 11594T.</title>
        <authorList>
            <person name="Hyun D.-W."/>
            <person name="Bae J.-W."/>
        </authorList>
    </citation>
    <scope>NUCLEOTIDE SEQUENCE [LARGE SCALE GENOMIC DNA]</scope>
    <source>
        <strain evidence="1 2">KACC 11594</strain>
    </source>
</reference>
<keyword evidence="2" id="KW-1185">Reference proteome</keyword>
<dbReference type="RefSeq" id="WP_187591765.1">
    <property type="nucleotide sequence ID" value="NZ_CP060723.1"/>
</dbReference>
<evidence type="ECO:0000313" key="1">
    <source>
        <dbReference type="EMBL" id="QNN41122.1"/>
    </source>
</evidence>
<proteinExistence type="predicted"/>